<feature type="region of interest" description="Disordered" evidence="2">
    <location>
        <begin position="25"/>
        <end position="60"/>
    </location>
</feature>
<accession>A0A833SRU6</accession>
<evidence type="ECO:0000313" key="3">
    <source>
        <dbReference type="EMBL" id="KAF4031019.1"/>
    </source>
</evidence>
<protein>
    <recommendedName>
        <fullName evidence="5">BZIP domain-containing protein</fullName>
    </recommendedName>
</protein>
<evidence type="ECO:0000256" key="2">
    <source>
        <dbReference type="SAM" id="MobiDB-lite"/>
    </source>
</evidence>
<dbReference type="Proteomes" id="UP000602510">
    <property type="component" value="Unassembled WGS sequence"/>
</dbReference>
<evidence type="ECO:0000313" key="4">
    <source>
        <dbReference type="Proteomes" id="UP000602510"/>
    </source>
</evidence>
<evidence type="ECO:0000256" key="1">
    <source>
        <dbReference type="SAM" id="Coils"/>
    </source>
</evidence>
<evidence type="ECO:0008006" key="5">
    <source>
        <dbReference type="Google" id="ProtNLM"/>
    </source>
</evidence>
<dbReference type="AlphaFoldDB" id="A0A833SRU6"/>
<dbReference type="EMBL" id="WSZM01000604">
    <property type="protein sequence ID" value="KAF4031019.1"/>
    <property type="molecule type" value="Genomic_DNA"/>
</dbReference>
<feature type="coiled-coil region" evidence="1">
    <location>
        <begin position="68"/>
        <end position="95"/>
    </location>
</feature>
<feature type="compositionally biased region" description="Low complexity" evidence="2">
    <location>
        <begin position="25"/>
        <end position="39"/>
    </location>
</feature>
<organism evidence="3 4">
    <name type="scientific">Phytophthora infestans</name>
    <name type="common">Potato late blight agent</name>
    <name type="synonym">Botrytis infestans</name>
    <dbReference type="NCBI Taxonomy" id="4787"/>
    <lineage>
        <taxon>Eukaryota</taxon>
        <taxon>Sar</taxon>
        <taxon>Stramenopiles</taxon>
        <taxon>Oomycota</taxon>
        <taxon>Peronosporomycetes</taxon>
        <taxon>Peronosporales</taxon>
        <taxon>Peronosporaceae</taxon>
        <taxon>Phytophthora</taxon>
    </lineage>
</organism>
<gene>
    <name evidence="3" type="ORF">GN244_ATG17113</name>
</gene>
<keyword evidence="4" id="KW-1185">Reference proteome</keyword>
<proteinExistence type="predicted"/>
<keyword evidence="1" id="KW-0175">Coiled coil</keyword>
<reference evidence="3" key="1">
    <citation type="submission" date="2020-04" db="EMBL/GenBank/DDBJ databases">
        <title>Hybrid Assembly of Korean Phytophthora infestans isolates.</title>
        <authorList>
            <person name="Prokchorchik M."/>
            <person name="Lee Y."/>
            <person name="Seo J."/>
            <person name="Cho J.-H."/>
            <person name="Park Y.-E."/>
            <person name="Jang D.-C."/>
            <person name="Im J.-S."/>
            <person name="Choi J.-G."/>
            <person name="Park H.-J."/>
            <person name="Lee G.-B."/>
            <person name="Lee Y.-G."/>
            <person name="Hong S.-Y."/>
            <person name="Cho K."/>
            <person name="Sohn K.H."/>
        </authorList>
    </citation>
    <scope>NUCLEOTIDE SEQUENCE</scope>
    <source>
        <strain evidence="3">KR_1_A1</strain>
    </source>
</reference>
<comment type="caution">
    <text evidence="3">The sequence shown here is derived from an EMBL/GenBank/DDBJ whole genome shotgun (WGS) entry which is preliminary data.</text>
</comment>
<sequence>MSFLPLEDLNPTLTDVLAFIDDFSSSECEQSSPPTSSSSGPHAPRDVRRKKSRAAASRRFQHKKKAELLELREQTATLKKRLQELREKKATQKNKPLDEIQKRTVGNTWLSRVELKRDLRLVAEAQNRHLKTLLLRQKHTASAVRHLLQNIAAVVHVEEGLRTPHPAAAGFGRFVPSLDDAIYSELASRVGDQVYSQ</sequence>
<name>A0A833SRU6_PHYIN</name>